<dbReference type="Pfam" id="PF22252">
    <property type="entry name" value="PNGase_F-II_N"/>
    <property type="match status" value="1"/>
</dbReference>
<dbReference type="RefSeq" id="WP_093364522.1">
    <property type="nucleotide sequence ID" value="NZ_FOZZ01000003.1"/>
</dbReference>
<organism evidence="3 4">
    <name type="scientific">Sphingobacterium wenxiniae</name>
    <dbReference type="NCBI Taxonomy" id="683125"/>
    <lineage>
        <taxon>Bacteria</taxon>
        <taxon>Pseudomonadati</taxon>
        <taxon>Bacteroidota</taxon>
        <taxon>Sphingobacteriia</taxon>
        <taxon>Sphingobacteriales</taxon>
        <taxon>Sphingobacteriaceae</taxon>
        <taxon>Sphingobacterium</taxon>
    </lineage>
</organism>
<feature type="compositionally biased region" description="Polar residues" evidence="1">
    <location>
        <begin position="298"/>
        <end position="309"/>
    </location>
</feature>
<protein>
    <submittedName>
        <fullName evidence="3">GLPGLI family protein</fullName>
    </submittedName>
</protein>
<feature type="signal peptide" evidence="2">
    <location>
        <begin position="1"/>
        <end position="19"/>
    </location>
</feature>
<gene>
    <name evidence="3" type="ORF">SAMN05660206_103316</name>
</gene>
<feature type="chain" id="PRO_5011448114" evidence="2">
    <location>
        <begin position="20"/>
        <end position="309"/>
    </location>
</feature>
<feature type="compositionally biased region" description="Low complexity" evidence="1">
    <location>
        <begin position="252"/>
        <end position="286"/>
    </location>
</feature>
<evidence type="ECO:0000256" key="2">
    <source>
        <dbReference type="SAM" id="SignalP"/>
    </source>
</evidence>
<reference evidence="3 4" key="1">
    <citation type="submission" date="2016-10" db="EMBL/GenBank/DDBJ databases">
        <authorList>
            <person name="de Groot N.N."/>
        </authorList>
    </citation>
    <scope>NUCLEOTIDE SEQUENCE [LARGE SCALE GENOMIC DNA]</scope>
    <source>
        <strain evidence="3 4">DSM 22789</strain>
    </source>
</reference>
<dbReference type="AlphaFoldDB" id="A0A1I6RBC2"/>
<dbReference type="NCBIfam" id="TIGR01200">
    <property type="entry name" value="GLPGLI"/>
    <property type="match status" value="1"/>
</dbReference>
<evidence type="ECO:0000256" key="1">
    <source>
        <dbReference type="SAM" id="MobiDB-lite"/>
    </source>
</evidence>
<evidence type="ECO:0000313" key="4">
    <source>
        <dbReference type="Proteomes" id="UP000198785"/>
    </source>
</evidence>
<feature type="region of interest" description="Disordered" evidence="1">
    <location>
        <begin position="245"/>
        <end position="309"/>
    </location>
</feature>
<dbReference type="Proteomes" id="UP000198785">
    <property type="component" value="Unassembled WGS sequence"/>
</dbReference>
<accession>A0A1I6RBC2</accession>
<dbReference type="STRING" id="683125.SAMN05660206_103316"/>
<evidence type="ECO:0000313" key="3">
    <source>
        <dbReference type="EMBL" id="SFS61976.1"/>
    </source>
</evidence>
<keyword evidence="4" id="KW-1185">Reference proteome</keyword>
<dbReference type="OrthoDB" id="1440774at2"/>
<name>A0A1I6RBC2_9SPHI</name>
<keyword evidence="2" id="KW-0732">Signal</keyword>
<dbReference type="EMBL" id="FOZZ01000003">
    <property type="protein sequence ID" value="SFS61976.1"/>
    <property type="molecule type" value="Genomic_DNA"/>
</dbReference>
<sequence length="309" mass="34523">MKRLFIVFSLCIGSLTLNAQEKAVAKIHYIFKHVNDTTQRDKHLRDEVVTYLGTSSSYYSSYSSTRAQEDMQKQLNDPAFDGNLVISRNTTPVKESYFLDFANQISQEVRQISIDKFIIDNEFPTQDWEIREESKTIGGYEVQKATTHFKGRDYTAWFTTELPFTAGPWKLNGLPGLILEVYDTNKEVVFEYSGFDKLEDTETLVSTPEKALKSTEKEVNKLAEAYRANPQAYTQSKLGGTFTTAQGRENSVRVSGSGSTSASASIRVSGGSENSSASIDASKIKSMNIKNEDDYKPSGTTNNPIELTP</sequence>
<proteinExistence type="predicted"/>
<dbReference type="InterPro" id="IPR005901">
    <property type="entry name" value="GLPGLI"/>
</dbReference>